<dbReference type="RefSeq" id="WP_092476223.1">
    <property type="nucleotide sequence ID" value="NZ_FOOX01000039.1"/>
</dbReference>
<dbReference type="NCBIfam" id="TIGR00738">
    <property type="entry name" value="rrf2_super"/>
    <property type="match status" value="1"/>
</dbReference>
<dbReference type="SUPFAM" id="SSF46785">
    <property type="entry name" value="Winged helix' DNA-binding domain"/>
    <property type="match status" value="1"/>
</dbReference>
<protein>
    <submittedName>
        <fullName evidence="1">Transcriptional regulator, BadM/Rrf2 family</fullName>
    </submittedName>
</protein>
<dbReference type="PROSITE" id="PS51197">
    <property type="entry name" value="HTH_RRF2_2"/>
    <property type="match status" value="1"/>
</dbReference>
<reference evidence="2" key="1">
    <citation type="submission" date="2016-10" db="EMBL/GenBank/DDBJ databases">
        <authorList>
            <person name="Varghese N."/>
            <person name="Submissions S."/>
        </authorList>
    </citation>
    <scope>NUCLEOTIDE SEQUENCE [LARGE SCALE GENOMIC DNA]</scope>
    <source>
        <strain evidence="2">DSM 17038</strain>
    </source>
</reference>
<dbReference type="GO" id="GO:0005829">
    <property type="term" value="C:cytosol"/>
    <property type="evidence" value="ECO:0007669"/>
    <property type="project" value="TreeGrafter"/>
</dbReference>
<dbReference type="AlphaFoldDB" id="A0A1I2ZUQ5"/>
<gene>
    <name evidence="1" type="ORF">SAMN05660649_05119</name>
</gene>
<organism evidence="1 2">
    <name type="scientific">Desulfotruncus arcticus DSM 17038</name>
    <dbReference type="NCBI Taxonomy" id="1121424"/>
    <lineage>
        <taxon>Bacteria</taxon>
        <taxon>Bacillati</taxon>
        <taxon>Bacillota</taxon>
        <taxon>Clostridia</taxon>
        <taxon>Eubacteriales</taxon>
        <taxon>Desulfallaceae</taxon>
        <taxon>Desulfotruncus</taxon>
    </lineage>
</organism>
<dbReference type="EMBL" id="FOOX01000039">
    <property type="protein sequence ID" value="SFH41345.1"/>
    <property type="molecule type" value="Genomic_DNA"/>
</dbReference>
<dbReference type="Pfam" id="PF02082">
    <property type="entry name" value="Rrf2"/>
    <property type="match status" value="1"/>
</dbReference>
<dbReference type="InterPro" id="IPR036390">
    <property type="entry name" value="WH_DNA-bd_sf"/>
</dbReference>
<dbReference type="OrthoDB" id="9808360at2"/>
<dbReference type="STRING" id="341036.SAMN05660649_05119"/>
<dbReference type="InterPro" id="IPR036388">
    <property type="entry name" value="WH-like_DNA-bd_sf"/>
</dbReference>
<evidence type="ECO:0000313" key="2">
    <source>
        <dbReference type="Proteomes" id="UP000199337"/>
    </source>
</evidence>
<accession>A0A1I2ZUQ5</accession>
<dbReference type="PANTHER" id="PTHR33221">
    <property type="entry name" value="WINGED HELIX-TURN-HELIX TRANSCRIPTIONAL REGULATOR, RRF2 FAMILY"/>
    <property type="match status" value="1"/>
</dbReference>
<keyword evidence="2" id="KW-1185">Reference proteome</keyword>
<dbReference type="Gene3D" id="1.10.10.10">
    <property type="entry name" value="Winged helix-like DNA-binding domain superfamily/Winged helix DNA-binding domain"/>
    <property type="match status" value="1"/>
</dbReference>
<proteinExistence type="predicted"/>
<evidence type="ECO:0000313" key="1">
    <source>
        <dbReference type="EMBL" id="SFH41345.1"/>
    </source>
</evidence>
<dbReference type="PROSITE" id="PS01332">
    <property type="entry name" value="HTH_RRF2_1"/>
    <property type="match status" value="1"/>
</dbReference>
<dbReference type="GO" id="GO:0003700">
    <property type="term" value="F:DNA-binding transcription factor activity"/>
    <property type="evidence" value="ECO:0007669"/>
    <property type="project" value="TreeGrafter"/>
</dbReference>
<dbReference type="PANTHER" id="PTHR33221:SF2">
    <property type="entry name" value="TRANSCRIPTIONAL REGULATOR"/>
    <property type="match status" value="1"/>
</dbReference>
<sequence length="137" mass="15515">MRLNQATDYAFRAVLNLSLLPRGQVVEAKLIAEEEHIPMRFLLKILRLLTQAGIVESYRGINGGYALARTPAEITMLDVIEAIEGPIKINRCLISPDECSKKFSARCPIHHALFSVQHAMAEQFSKYNFQMLSERVK</sequence>
<name>A0A1I2ZUQ5_9FIRM</name>
<dbReference type="InterPro" id="IPR030489">
    <property type="entry name" value="TR_Rrf2-type_CS"/>
</dbReference>
<dbReference type="InterPro" id="IPR000944">
    <property type="entry name" value="Tscrpt_reg_Rrf2"/>
</dbReference>
<dbReference type="Proteomes" id="UP000199337">
    <property type="component" value="Unassembled WGS sequence"/>
</dbReference>